<dbReference type="Pfam" id="PF02518">
    <property type="entry name" value="HATPase_c"/>
    <property type="match status" value="1"/>
</dbReference>
<dbReference type="CDD" id="cd06170">
    <property type="entry name" value="LuxR_C_like"/>
    <property type="match status" value="1"/>
</dbReference>
<evidence type="ECO:0000256" key="5">
    <source>
        <dbReference type="ARBA" id="ARBA00022777"/>
    </source>
</evidence>
<dbReference type="PROSITE" id="PS50109">
    <property type="entry name" value="HIS_KIN"/>
    <property type="match status" value="1"/>
</dbReference>
<dbReference type="SUPFAM" id="SSF52172">
    <property type="entry name" value="CheY-like"/>
    <property type="match status" value="1"/>
</dbReference>
<dbReference type="CDD" id="cd17535">
    <property type="entry name" value="REC_NarL-like"/>
    <property type="match status" value="1"/>
</dbReference>
<evidence type="ECO:0000313" key="12">
    <source>
        <dbReference type="EMBL" id="MBM7060775.1"/>
    </source>
</evidence>
<dbReference type="PROSITE" id="PS50043">
    <property type="entry name" value="HTH_LUXR_2"/>
    <property type="match status" value="1"/>
</dbReference>
<feature type="domain" description="GP-PDE" evidence="11">
    <location>
        <begin position="1"/>
        <end position="115"/>
    </location>
</feature>
<dbReference type="PANTHER" id="PTHR43047">
    <property type="entry name" value="TWO-COMPONENT HISTIDINE PROTEIN KINASE"/>
    <property type="match status" value="1"/>
</dbReference>
<evidence type="ECO:0000259" key="9">
    <source>
        <dbReference type="PROSITE" id="PS50109"/>
    </source>
</evidence>
<dbReference type="PROSITE" id="PS51704">
    <property type="entry name" value="GP_PDE"/>
    <property type="match status" value="1"/>
</dbReference>
<dbReference type="InterPro" id="IPR013656">
    <property type="entry name" value="PAS_4"/>
</dbReference>
<dbReference type="Pfam" id="PF00072">
    <property type="entry name" value="Response_reg"/>
    <property type="match status" value="1"/>
</dbReference>
<dbReference type="Pfam" id="PF00196">
    <property type="entry name" value="GerE"/>
    <property type="match status" value="1"/>
</dbReference>
<dbReference type="NCBIfam" id="TIGR00229">
    <property type="entry name" value="sensory_box"/>
    <property type="match status" value="1"/>
</dbReference>
<dbReference type="InterPro" id="IPR005467">
    <property type="entry name" value="His_kinase_dom"/>
</dbReference>
<dbReference type="InterPro" id="IPR001789">
    <property type="entry name" value="Sig_transdc_resp-reg_receiver"/>
</dbReference>
<dbReference type="Gene3D" id="3.30.450.20">
    <property type="entry name" value="PAS domain"/>
    <property type="match status" value="1"/>
</dbReference>
<dbReference type="InterPro" id="IPR036097">
    <property type="entry name" value="HisK_dim/P_sf"/>
</dbReference>
<dbReference type="EC" id="2.7.13.3" evidence="2"/>
<gene>
    <name evidence="12" type="ORF">JQX08_08635</name>
</gene>
<dbReference type="PROSITE" id="PS50110">
    <property type="entry name" value="RESPONSE_REGULATORY"/>
    <property type="match status" value="1"/>
</dbReference>
<evidence type="ECO:0000259" key="11">
    <source>
        <dbReference type="PROSITE" id="PS51704"/>
    </source>
</evidence>
<evidence type="ECO:0000256" key="7">
    <source>
        <dbReference type="PROSITE-ProRule" id="PRU00169"/>
    </source>
</evidence>
<dbReference type="InterPro" id="IPR058245">
    <property type="entry name" value="NreC/VraR/RcsB-like_REC"/>
</dbReference>
<dbReference type="InterPro" id="IPR003661">
    <property type="entry name" value="HisK_dim/P_dom"/>
</dbReference>
<dbReference type="Gene3D" id="3.40.50.2300">
    <property type="match status" value="1"/>
</dbReference>
<reference evidence="12 13" key="1">
    <citation type="submission" date="2021-02" db="EMBL/GenBank/DDBJ databases">
        <authorList>
            <person name="Lee D.-H."/>
        </authorList>
    </citation>
    <scope>NUCLEOTIDE SEQUENCE [LARGE SCALE GENOMIC DNA]</scope>
    <source>
        <strain evidence="12 13">UL073</strain>
    </source>
</reference>
<keyword evidence="13" id="KW-1185">Reference proteome</keyword>
<evidence type="ECO:0000259" key="8">
    <source>
        <dbReference type="PROSITE" id="PS50043"/>
    </source>
</evidence>
<dbReference type="SUPFAM" id="SSF55874">
    <property type="entry name" value="ATPase domain of HSP90 chaperone/DNA topoisomerase II/histidine kinase"/>
    <property type="match status" value="1"/>
</dbReference>
<dbReference type="EMBL" id="JAFEUP010000002">
    <property type="protein sequence ID" value="MBM7060775.1"/>
    <property type="molecule type" value="Genomic_DNA"/>
</dbReference>
<dbReference type="RefSeq" id="WP_205347962.1">
    <property type="nucleotide sequence ID" value="NZ_JAFEUP010000002.1"/>
</dbReference>
<keyword evidence="4" id="KW-0808">Transferase</keyword>
<evidence type="ECO:0000256" key="3">
    <source>
        <dbReference type="ARBA" id="ARBA00022553"/>
    </source>
</evidence>
<evidence type="ECO:0000256" key="1">
    <source>
        <dbReference type="ARBA" id="ARBA00000085"/>
    </source>
</evidence>
<sequence>MAKVSRILIVDSYPIIRRAMRLKLEAAGHEVVGKVDNGLDALTMSRDMHPDLAIIDLAIPQLGGLDLIRRLKGHDGNLKVLVYTAGDTPQLAARCLQAGADGYVSKQDDLLELRSAVRAVLQGRSYFPREALEVLELSHGEAEAGEERQPLSAREFTVLQYLVKGMSNQAIAEEMAISFKTVSTYKTRLMHKLHAGSLVELAQIARSSGLLLNEGNAAPLPVMPVAEEDSLLRSMLDSMPAQMYVCDLDGRLLFANQTFCESLKQPFERLRGRRLDELGWLDEHDAAAFKTRFTLSLCRGEACSLDLPQHVQGQRRMMQHWGVPYRNDQGALVGMICGALDITEREEELLQYSDACLQAEAARRVRNHFLERMGRELQSPLSVVSSMLRLALQDMELGPRAGEALRVASQAVAELLRLGSDLSDLARLEMGRLSLDEQPVDVSALVAACIGRHADRARQRNLELDYRPEFTLPVQVWVDPKRFEQILDNLLDNALKFTDYGRVEVRLQAVPCGHANVELSLQISDSGIGMTEDEIPLLVQPFGLGLDPQRIGRSGTGLGLALSRSLAQAMGGTLELQSQSGLGTCATLNLCLPQAVRLGKPNAVRQAKPDGAQVEGRLSSPVLQQLAKPEPPPIEYHI</sequence>
<evidence type="ECO:0000259" key="10">
    <source>
        <dbReference type="PROSITE" id="PS50110"/>
    </source>
</evidence>
<dbReference type="SUPFAM" id="SSF46894">
    <property type="entry name" value="C-terminal effector domain of the bipartite response regulators"/>
    <property type="match status" value="1"/>
</dbReference>
<dbReference type="InterPro" id="IPR004358">
    <property type="entry name" value="Sig_transdc_His_kin-like_C"/>
</dbReference>
<feature type="domain" description="Histidine kinase" evidence="9">
    <location>
        <begin position="372"/>
        <end position="594"/>
    </location>
</feature>
<dbReference type="InterPro" id="IPR003594">
    <property type="entry name" value="HATPase_dom"/>
</dbReference>
<organism evidence="12 13">
    <name type="scientific">Zestomonas insulae</name>
    <dbReference type="NCBI Taxonomy" id="2809017"/>
    <lineage>
        <taxon>Bacteria</taxon>
        <taxon>Pseudomonadati</taxon>
        <taxon>Pseudomonadota</taxon>
        <taxon>Gammaproteobacteria</taxon>
        <taxon>Pseudomonadales</taxon>
        <taxon>Pseudomonadaceae</taxon>
        <taxon>Zestomonas</taxon>
    </lineage>
</organism>
<dbReference type="SMART" id="SM00388">
    <property type="entry name" value="HisKA"/>
    <property type="match status" value="1"/>
</dbReference>
<dbReference type="Proteomes" id="UP000717995">
    <property type="component" value="Unassembled WGS sequence"/>
</dbReference>
<keyword evidence="3 7" id="KW-0597">Phosphoprotein</keyword>
<evidence type="ECO:0000256" key="2">
    <source>
        <dbReference type="ARBA" id="ARBA00012438"/>
    </source>
</evidence>
<feature type="domain" description="Response regulatory" evidence="10">
    <location>
        <begin position="6"/>
        <end position="121"/>
    </location>
</feature>
<comment type="caution">
    <text evidence="12">The sequence shown here is derived from an EMBL/GenBank/DDBJ whole genome shotgun (WGS) entry which is preliminary data.</text>
</comment>
<proteinExistence type="predicted"/>
<name>A0ABS2ICM9_9GAMM</name>
<protein>
    <recommendedName>
        <fullName evidence="2">histidine kinase</fullName>
        <ecNumber evidence="2">2.7.13.3</ecNumber>
    </recommendedName>
</protein>
<dbReference type="InterPro" id="IPR030395">
    <property type="entry name" value="GP_PDE_dom"/>
</dbReference>
<keyword evidence="5" id="KW-0418">Kinase</keyword>
<dbReference type="Gene3D" id="1.10.287.130">
    <property type="match status" value="1"/>
</dbReference>
<dbReference type="SMART" id="SM00421">
    <property type="entry name" value="HTH_LUXR"/>
    <property type="match status" value="1"/>
</dbReference>
<dbReference type="SUPFAM" id="SSF47384">
    <property type="entry name" value="Homodimeric domain of signal transducing histidine kinase"/>
    <property type="match status" value="1"/>
</dbReference>
<comment type="catalytic activity">
    <reaction evidence="1">
        <text>ATP + protein L-histidine = ADP + protein N-phospho-L-histidine.</text>
        <dbReference type="EC" id="2.7.13.3"/>
    </reaction>
</comment>
<dbReference type="Gene3D" id="3.30.565.10">
    <property type="entry name" value="Histidine kinase-like ATPase, C-terminal domain"/>
    <property type="match status" value="1"/>
</dbReference>
<dbReference type="Pfam" id="PF08448">
    <property type="entry name" value="PAS_4"/>
    <property type="match status" value="1"/>
</dbReference>
<dbReference type="PROSITE" id="PS00622">
    <property type="entry name" value="HTH_LUXR_1"/>
    <property type="match status" value="1"/>
</dbReference>
<dbReference type="InterPro" id="IPR000014">
    <property type="entry name" value="PAS"/>
</dbReference>
<dbReference type="SMART" id="SM00091">
    <property type="entry name" value="PAS"/>
    <property type="match status" value="1"/>
</dbReference>
<dbReference type="SMART" id="SM00387">
    <property type="entry name" value="HATPase_c"/>
    <property type="match status" value="1"/>
</dbReference>
<dbReference type="PRINTS" id="PR00038">
    <property type="entry name" value="HTHLUXR"/>
</dbReference>
<keyword evidence="6" id="KW-0238">DNA-binding</keyword>
<dbReference type="SUPFAM" id="SSF55785">
    <property type="entry name" value="PYP-like sensor domain (PAS domain)"/>
    <property type="match status" value="1"/>
</dbReference>
<dbReference type="SMART" id="SM00448">
    <property type="entry name" value="REC"/>
    <property type="match status" value="1"/>
</dbReference>
<accession>A0ABS2ICM9</accession>
<evidence type="ECO:0000313" key="13">
    <source>
        <dbReference type="Proteomes" id="UP000717995"/>
    </source>
</evidence>
<evidence type="ECO:0000256" key="4">
    <source>
        <dbReference type="ARBA" id="ARBA00022679"/>
    </source>
</evidence>
<dbReference type="InterPro" id="IPR036890">
    <property type="entry name" value="HATPase_C_sf"/>
</dbReference>
<dbReference type="InterPro" id="IPR035965">
    <property type="entry name" value="PAS-like_dom_sf"/>
</dbReference>
<dbReference type="InterPro" id="IPR011006">
    <property type="entry name" value="CheY-like_superfamily"/>
</dbReference>
<dbReference type="CDD" id="cd00130">
    <property type="entry name" value="PAS"/>
    <property type="match status" value="1"/>
</dbReference>
<feature type="domain" description="HTH luxR-type" evidence="8">
    <location>
        <begin position="144"/>
        <end position="209"/>
    </location>
</feature>
<dbReference type="PRINTS" id="PR00344">
    <property type="entry name" value="BCTRLSENSOR"/>
</dbReference>
<evidence type="ECO:0000256" key="6">
    <source>
        <dbReference type="ARBA" id="ARBA00023125"/>
    </source>
</evidence>
<feature type="modified residue" description="4-aspartylphosphate" evidence="7">
    <location>
        <position position="56"/>
    </location>
</feature>
<dbReference type="InterPro" id="IPR016032">
    <property type="entry name" value="Sig_transdc_resp-reg_C-effctor"/>
</dbReference>
<dbReference type="InterPro" id="IPR000792">
    <property type="entry name" value="Tscrpt_reg_LuxR_C"/>
</dbReference>